<dbReference type="GO" id="GO:0005524">
    <property type="term" value="F:ATP binding"/>
    <property type="evidence" value="ECO:0007669"/>
    <property type="project" value="UniProtKB-UniRule"/>
</dbReference>
<name>B1Y0Z4_LEPCP</name>
<keyword evidence="1" id="KW-0547">Nucleotide-binding</keyword>
<evidence type="ECO:0000256" key="1">
    <source>
        <dbReference type="PROSITE-ProRule" id="PRU00409"/>
    </source>
</evidence>
<sequence precursor="true">MSTAPAAAASAPRLLIAGQSVRAAAQAAQRDGFAVIALDLFGDADTRAASLAWHPLALQAGAPWQIDITSLRAALAALAADGVVLAGLAVTGGFEADAAALADLPVPWLGSAPQAIARVRNPALFFAALDAYGIAHPAVSFTPVTLPGWLRKDFGTSGGAHVQPVEAGVASGVAGASSPLAYWQQRVDGEPLSLTLLADGHQAALLGINRQLLAPAPGRPYRFGGLIGPLPWSGVLQTRLQGIADRLVSHFDLRGLCGIDLLQIADPLLDEGETLQVLEVNPRLPGSLALYGGAGGLMRAHVEACRHARLPRGDALSALRSPPVDGEVSGFEVVYLRAPWQLDELPWHRLHALAASLGLQDLPAFPLRLEAGQPLCTVSARGPDAQAVAQTLAQRHARLRQALQLSSDLIQETER</sequence>
<dbReference type="KEGG" id="lch:Lcho_3151"/>
<keyword evidence="4" id="KW-1185">Reference proteome</keyword>
<dbReference type="InterPro" id="IPR011761">
    <property type="entry name" value="ATP-grasp"/>
</dbReference>
<dbReference type="PROSITE" id="PS50975">
    <property type="entry name" value="ATP_GRASP"/>
    <property type="match status" value="1"/>
</dbReference>
<dbReference type="SUPFAM" id="SSF56059">
    <property type="entry name" value="Glutathione synthetase ATP-binding domain-like"/>
    <property type="match status" value="1"/>
</dbReference>
<dbReference type="eggNOG" id="COG2232">
    <property type="taxonomic scope" value="Bacteria"/>
</dbReference>
<reference evidence="3 4" key="1">
    <citation type="submission" date="2008-03" db="EMBL/GenBank/DDBJ databases">
        <title>Complete sequence of Leptothrix cholodnii SP-6.</title>
        <authorList>
            <consortium name="US DOE Joint Genome Institute"/>
            <person name="Copeland A."/>
            <person name="Lucas S."/>
            <person name="Lapidus A."/>
            <person name="Glavina del Rio T."/>
            <person name="Dalin E."/>
            <person name="Tice H."/>
            <person name="Bruce D."/>
            <person name="Goodwin L."/>
            <person name="Pitluck S."/>
            <person name="Chertkov O."/>
            <person name="Brettin T."/>
            <person name="Detter J.C."/>
            <person name="Han C."/>
            <person name="Kuske C.R."/>
            <person name="Schmutz J."/>
            <person name="Larimer F."/>
            <person name="Land M."/>
            <person name="Hauser L."/>
            <person name="Kyrpides N."/>
            <person name="Lykidis A."/>
            <person name="Emerson D."/>
            <person name="Richardson P."/>
        </authorList>
    </citation>
    <scope>NUCLEOTIDE SEQUENCE [LARGE SCALE GENOMIC DNA]</scope>
    <source>
        <strain evidence="4">ATCC 51168 / LMG 8142 / SP-6</strain>
    </source>
</reference>
<accession>B1Y0Z4</accession>
<protein>
    <recommendedName>
        <fullName evidence="2">ATP-grasp domain-containing protein</fullName>
    </recommendedName>
</protein>
<dbReference type="GO" id="GO:0046872">
    <property type="term" value="F:metal ion binding"/>
    <property type="evidence" value="ECO:0007669"/>
    <property type="project" value="InterPro"/>
</dbReference>
<organism evidence="3 4">
    <name type="scientific">Leptothrix cholodnii (strain ATCC 51168 / LMG 8142 / SP-6)</name>
    <name type="common">Leptothrix discophora (strain SP-6)</name>
    <dbReference type="NCBI Taxonomy" id="395495"/>
    <lineage>
        <taxon>Bacteria</taxon>
        <taxon>Pseudomonadati</taxon>
        <taxon>Pseudomonadota</taxon>
        <taxon>Betaproteobacteria</taxon>
        <taxon>Burkholderiales</taxon>
        <taxon>Sphaerotilaceae</taxon>
        <taxon>Leptothrix</taxon>
    </lineage>
</organism>
<dbReference type="Gene3D" id="3.30.470.20">
    <property type="entry name" value="ATP-grasp fold, B domain"/>
    <property type="match status" value="1"/>
</dbReference>
<dbReference type="HOGENOM" id="CLU_057102_1_0_4"/>
<feature type="domain" description="ATP-grasp" evidence="2">
    <location>
        <begin position="113"/>
        <end position="306"/>
    </location>
</feature>
<dbReference type="OrthoDB" id="5572734at2"/>
<dbReference type="Proteomes" id="UP000001693">
    <property type="component" value="Chromosome"/>
</dbReference>
<dbReference type="AlphaFoldDB" id="B1Y0Z4"/>
<keyword evidence="1" id="KW-0067">ATP-binding</keyword>
<dbReference type="RefSeq" id="WP_012348160.1">
    <property type="nucleotide sequence ID" value="NC_010524.1"/>
</dbReference>
<evidence type="ECO:0000313" key="4">
    <source>
        <dbReference type="Proteomes" id="UP000001693"/>
    </source>
</evidence>
<dbReference type="STRING" id="395495.Lcho_3151"/>
<dbReference type="InterPro" id="IPR003806">
    <property type="entry name" value="ATP-grasp_PylC-type"/>
</dbReference>
<dbReference type="Pfam" id="PF02655">
    <property type="entry name" value="ATP-grasp_3"/>
    <property type="match status" value="1"/>
</dbReference>
<gene>
    <name evidence="3" type="ordered locus">Lcho_3151</name>
</gene>
<dbReference type="EMBL" id="CP001013">
    <property type="protein sequence ID" value="ACB35411.1"/>
    <property type="molecule type" value="Genomic_DNA"/>
</dbReference>
<evidence type="ECO:0000313" key="3">
    <source>
        <dbReference type="EMBL" id="ACB35411.1"/>
    </source>
</evidence>
<evidence type="ECO:0000259" key="2">
    <source>
        <dbReference type="PROSITE" id="PS50975"/>
    </source>
</evidence>
<proteinExistence type="predicted"/>